<dbReference type="STRING" id="665126.ABB55_09620"/>
<dbReference type="PRINTS" id="PR01264">
    <property type="entry name" value="MECHCHANNEL"/>
</dbReference>
<dbReference type="EMBL" id="LJYW01000001">
    <property type="protein sequence ID" value="KPL52449.1"/>
    <property type="molecule type" value="Genomic_DNA"/>
</dbReference>
<comment type="subcellular location">
    <subcellularLocation>
        <location evidence="9">Cell inner membrane</location>
        <topology evidence="9">Multi-pass membrane protein</topology>
    </subcellularLocation>
    <subcellularLocation>
        <location evidence="1">Membrane</location>
        <topology evidence="1">Multi-pass membrane protein</topology>
    </subcellularLocation>
</comment>
<dbReference type="NCBIfam" id="NF001843">
    <property type="entry name" value="PRK00567.1-4"/>
    <property type="match status" value="1"/>
</dbReference>
<evidence type="ECO:0000256" key="7">
    <source>
        <dbReference type="ARBA" id="ARBA00023136"/>
    </source>
</evidence>
<feature type="transmembrane region" description="Helical" evidence="9">
    <location>
        <begin position="87"/>
        <end position="105"/>
    </location>
</feature>
<comment type="similarity">
    <text evidence="9">Belongs to the MscL family.</text>
</comment>
<sequence>MWKEFRAFAMKGNVVELAVAVIIGTAFGKIVDSMVNDIFMPIVGAVTGGLDFTNYFILLRSLTEGVAAPATYEKARELGATIGYGKFLTVSINFIIIAWILFIVVKAVNRVSARDSAESAAKPPPAPSRQEVLLEEIRDLLKSK</sequence>
<dbReference type="InterPro" id="IPR001185">
    <property type="entry name" value="MS_channel"/>
</dbReference>
<proteinExistence type="inferred from homology"/>
<comment type="function">
    <text evidence="9">Channel that opens in response to stretch forces in the membrane lipid bilayer. May participate in the regulation of osmotic pressure changes within the cell.</text>
</comment>
<evidence type="ECO:0000256" key="8">
    <source>
        <dbReference type="ARBA" id="ARBA00023303"/>
    </source>
</evidence>
<accession>A0A0N8GET9</accession>
<dbReference type="Proteomes" id="UP000048984">
    <property type="component" value="Unassembled WGS sequence"/>
</dbReference>
<dbReference type="InterPro" id="IPR037673">
    <property type="entry name" value="MSC/AndL"/>
</dbReference>
<evidence type="ECO:0000256" key="5">
    <source>
        <dbReference type="ARBA" id="ARBA00022989"/>
    </source>
</evidence>
<evidence type="ECO:0000256" key="4">
    <source>
        <dbReference type="ARBA" id="ARBA00022692"/>
    </source>
</evidence>
<evidence type="ECO:0000313" key="11">
    <source>
        <dbReference type="Proteomes" id="UP000048984"/>
    </source>
</evidence>
<comment type="caution">
    <text evidence="10">The sequence shown here is derived from an EMBL/GenBank/DDBJ whole genome shotgun (WGS) entry which is preliminary data.</text>
</comment>
<dbReference type="GO" id="GO:0008381">
    <property type="term" value="F:mechanosensitive monoatomic ion channel activity"/>
    <property type="evidence" value="ECO:0007669"/>
    <property type="project" value="UniProtKB-UniRule"/>
</dbReference>
<dbReference type="PANTHER" id="PTHR30266">
    <property type="entry name" value="MECHANOSENSITIVE CHANNEL MSCL"/>
    <property type="match status" value="1"/>
</dbReference>
<dbReference type="HAMAP" id="MF_00115">
    <property type="entry name" value="MscL"/>
    <property type="match status" value="1"/>
</dbReference>
<dbReference type="NCBIfam" id="NF010557">
    <property type="entry name" value="PRK13952.1"/>
    <property type="match status" value="1"/>
</dbReference>
<name>A0A0N8GET9_9HYPH</name>
<evidence type="ECO:0000256" key="9">
    <source>
        <dbReference type="HAMAP-Rule" id="MF_00115"/>
    </source>
</evidence>
<dbReference type="AlphaFoldDB" id="A0A0N8GET9"/>
<reference evidence="10 11" key="2">
    <citation type="submission" date="2015-10" db="EMBL/GenBank/DDBJ databases">
        <title>Draft Genome Sequence of Prosthecomicrobium hirschii ATCC 27832.</title>
        <authorList>
            <person name="Daniel J."/>
            <person name="Givan S.A."/>
            <person name="Brun Y.V."/>
            <person name="Brown P.J."/>
        </authorList>
    </citation>
    <scope>NUCLEOTIDE SEQUENCE [LARGE SCALE GENOMIC DNA]</scope>
    <source>
        <strain evidence="10 11">16</strain>
    </source>
</reference>
<keyword evidence="6 9" id="KW-0406">Ion transport</keyword>
<dbReference type="SUPFAM" id="SSF81330">
    <property type="entry name" value="Gated mechanosensitive channel"/>
    <property type="match status" value="1"/>
</dbReference>
<reference evidence="10 11" key="1">
    <citation type="submission" date="2015-09" db="EMBL/GenBank/DDBJ databases">
        <authorList>
            <consortium name="Swine Surveillance"/>
        </authorList>
    </citation>
    <scope>NUCLEOTIDE SEQUENCE [LARGE SCALE GENOMIC DNA]</scope>
    <source>
        <strain evidence="10 11">16</strain>
    </source>
</reference>
<keyword evidence="5 9" id="KW-1133">Transmembrane helix</keyword>
<dbReference type="InterPro" id="IPR036019">
    <property type="entry name" value="MscL_channel"/>
</dbReference>
<gene>
    <name evidence="9" type="primary">mscL</name>
    <name evidence="10" type="ORF">ABB55_09620</name>
</gene>
<dbReference type="PANTHER" id="PTHR30266:SF2">
    <property type="entry name" value="LARGE-CONDUCTANCE MECHANOSENSITIVE CHANNEL"/>
    <property type="match status" value="1"/>
</dbReference>
<dbReference type="Gene3D" id="1.10.1200.120">
    <property type="entry name" value="Large-conductance mechanosensitive channel, MscL, domain 1"/>
    <property type="match status" value="1"/>
</dbReference>
<keyword evidence="4 9" id="KW-0812">Transmembrane</keyword>
<organism evidence="10 11">
    <name type="scientific">Prosthecodimorpha hirschii</name>
    <dbReference type="NCBI Taxonomy" id="665126"/>
    <lineage>
        <taxon>Bacteria</taxon>
        <taxon>Pseudomonadati</taxon>
        <taxon>Pseudomonadota</taxon>
        <taxon>Alphaproteobacteria</taxon>
        <taxon>Hyphomicrobiales</taxon>
        <taxon>Ancalomicrobiaceae</taxon>
        <taxon>Prosthecodimorpha</taxon>
    </lineage>
</organism>
<dbReference type="Pfam" id="PF01741">
    <property type="entry name" value="MscL"/>
    <property type="match status" value="1"/>
</dbReference>
<evidence type="ECO:0000256" key="1">
    <source>
        <dbReference type="ARBA" id="ARBA00004141"/>
    </source>
</evidence>
<protein>
    <recommendedName>
        <fullName evidence="9">Large-conductance mechanosensitive channel</fullName>
    </recommendedName>
</protein>
<keyword evidence="7 9" id="KW-0472">Membrane</keyword>
<dbReference type="RefSeq" id="WP_054358612.1">
    <property type="nucleotide sequence ID" value="NZ_JAPCYQ010000001.1"/>
</dbReference>
<evidence type="ECO:0000256" key="3">
    <source>
        <dbReference type="ARBA" id="ARBA00022475"/>
    </source>
</evidence>
<keyword evidence="2 9" id="KW-0813">Transport</keyword>
<evidence type="ECO:0000256" key="6">
    <source>
        <dbReference type="ARBA" id="ARBA00023065"/>
    </source>
</evidence>
<dbReference type="NCBIfam" id="TIGR00220">
    <property type="entry name" value="mscL"/>
    <property type="match status" value="1"/>
</dbReference>
<keyword evidence="8 9" id="KW-0407">Ion channel</keyword>
<evidence type="ECO:0000256" key="2">
    <source>
        <dbReference type="ARBA" id="ARBA00022448"/>
    </source>
</evidence>
<comment type="subunit">
    <text evidence="9">Homopentamer.</text>
</comment>
<keyword evidence="3 9" id="KW-1003">Cell membrane</keyword>
<feature type="transmembrane region" description="Helical" evidence="9">
    <location>
        <begin position="12"/>
        <end position="31"/>
    </location>
</feature>
<keyword evidence="9" id="KW-0997">Cell inner membrane</keyword>
<dbReference type="GO" id="GO:0005886">
    <property type="term" value="C:plasma membrane"/>
    <property type="evidence" value="ECO:0007669"/>
    <property type="project" value="UniProtKB-SubCell"/>
</dbReference>
<keyword evidence="11" id="KW-1185">Reference proteome</keyword>
<evidence type="ECO:0000313" key="10">
    <source>
        <dbReference type="EMBL" id="KPL52449.1"/>
    </source>
</evidence>